<dbReference type="PANTHER" id="PTHR42852">
    <property type="entry name" value="THIOL:DISULFIDE INTERCHANGE PROTEIN DSBE"/>
    <property type="match status" value="1"/>
</dbReference>
<dbReference type="InterPro" id="IPR036249">
    <property type="entry name" value="Thioredoxin-like_sf"/>
</dbReference>
<dbReference type="PANTHER" id="PTHR42852:SF13">
    <property type="entry name" value="PROTEIN DIPZ"/>
    <property type="match status" value="1"/>
</dbReference>
<keyword evidence="4" id="KW-1185">Reference proteome</keyword>
<accession>A0ABS8NEG9</accession>
<evidence type="ECO:0000256" key="1">
    <source>
        <dbReference type="SAM" id="Coils"/>
    </source>
</evidence>
<evidence type="ECO:0000313" key="4">
    <source>
        <dbReference type="Proteomes" id="UP001430306"/>
    </source>
</evidence>
<feature type="coiled-coil region" evidence="1">
    <location>
        <begin position="144"/>
        <end position="178"/>
    </location>
</feature>
<dbReference type="InterPro" id="IPR013766">
    <property type="entry name" value="Thioredoxin_domain"/>
</dbReference>
<gene>
    <name evidence="3" type="ORF">LOC71_03455</name>
</gene>
<proteinExistence type="predicted"/>
<keyword evidence="1" id="KW-0175">Coiled coil</keyword>
<feature type="domain" description="Thioredoxin" evidence="2">
    <location>
        <begin position="216"/>
        <end position="368"/>
    </location>
</feature>
<sequence>MSARSLWMMTFWVLAFGTTVGLPGDVSTVNAAEDTETPAQPYVLQMIRDDSVHAELQLSTEQVDQVYEALAEVDPRWWVNRIAPQPQQQNEIRELTSLLKQRLSGVLNADQMKRLNQLEKQAAGTRFVVLPDAAETLGLSETQVTRLKETFAKTDEEVAKLQKQVASKEIEASDAAKDVAAIQSRERQSLVSQLSRDQQVKVGSMLGKTFDFSKVKRTYPRAPEFVLEGAQWIQGEPVRMEDLRGKVVAVYFYAFQCINCQRNFPHYEGWHQDLADEGLVVIGIQTPETSAERSLDRVTEAAKKDGFEYRVLFDEKSGNWRSWGNTMWPTTYLIDKDGFIRRWWQGEMNWQGTPGEQQMRETIQQLLTE</sequence>
<dbReference type="PROSITE" id="PS51352">
    <property type="entry name" value="THIOREDOXIN_2"/>
    <property type="match status" value="1"/>
</dbReference>
<name>A0ABS8NEG9_9BACT</name>
<reference evidence="3" key="1">
    <citation type="submission" date="2021-11" db="EMBL/GenBank/DDBJ databases">
        <title>Genome sequence.</title>
        <authorList>
            <person name="Sun Q."/>
        </authorList>
    </citation>
    <scope>NUCLEOTIDE SEQUENCE</scope>
    <source>
        <strain evidence="3">JC740</strain>
    </source>
</reference>
<dbReference type="Pfam" id="PF00578">
    <property type="entry name" value="AhpC-TSA"/>
    <property type="match status" value="1"/>
</dbReference>
<organism evidence="3 4">
    <name type="scientific">Rhodopirellula halodulae</name>
    <dbReference type="NCBI Taxonomy" id="2894198"/>
    <lineage>
        <taxon>Bacteria</taxon>
        <taxon>Pseudomonadati</taxon>
        <taxon>Planctomycetota</taxon>
        <taxon>Planctomycetia</taxon>
        <taxon>Pirellulales</taxon>
        <taxon>Pirellulaceae</taxon>
        <taxon>Rhodopirellula</taxon>
    </lineage>
</organism>
<evidence type="ECO:0000259" key="2">
    <source>
        <dbReference type="PROSITE" id="PS51352"/>
    </source>
</evidence>
<protein>
    <submittedName>
        <fullName evidence="3">Redoxin domain-containing protein</fullName>
    </submittedName>
</protein>
<dbReference type="Proteomes" id="UP001430306">
    <property type="component" value="Unassembled WGS sequence"/>
</dbReference>
<evidence type="ECO:0000313" key="3">
    <source>
        <dbReference type="EMBL" id="MCC9641317.1"/>
    </source>
</evidence>
<dbReference type="InterPro" id="IPR050553">
    <property type="entry name" value="Thioredoxin_ResA/DsbE_sf"/>
</dbReference>
<dbReference type="SUPFAM" id="SSF52833">
    <property type="entry name" value="Thioredoxin-like"/>
    <property type="match status" value="1"/>
</dbReference>
<comment type="caution">
    <text evidence="3">The sequence shown here is derived from an EMBL/GenBank/DDBJ whole genome shotgun (WGS) entry which is preliminary data.</text>
</comment>
<dbReference type="EMBL" id="JAJKFW010000006">
    <property type="protein sequence ID" value="MCC9641317.1"/>
    <property type="molecule type" value="Genomic_DNA"/>
</dbReference>
<dbReference type="InterPro" id="IPR000866">
    <property type="entry name" value="AhpC/TSA"/>
</dbReference>
<dbReference type="RefSeq" id="WP_230271365.1">
    <property type="nucleotide sequence ID" value="NZ_JAJKFW010000006.1"/>
</dbReference>
<dbReference type="Gene3D" id="3.40.30.10">
    <property type="entry name" value="Glutaredoxin"/>
    <property type="match status" value="1"/>
</dbReference>